<reference evidence="2 3" key="1">
    <citation type="journal article" date="2021" name="Elife">
        <title>Chloroplast acquisition without the gene transfer in kleptoplastic sea slugs, Plakobranchus ocellatus.</title>
        <authorList>
            <person name="Maeda T."/>
            <person name="Takahashi S."/>
            <person name="Yoshida T."/>
            <person name="Shimamura S."/>
            <person name="Takaki Y."/>
            <person name="Nagai Y."/>
            <person name="Toyoda A."/>
            <person name="Suzuki Y."/>
            <person name="Arimoto A."/>
            <person name="Ishii H."/>
            <person name="Satoh N."/>
            <person name="Nishiyama T."/>
            <person name="Hasebe M."/>
            <person name="Maruyama T."/>
            <person name="Minagawa J."/>
            <person name="Obokata J."/>
            <person name="Shigenobu S."/>
        </authorList>
    </citation>
    <scope>NUCLEOTIDE SEQUENCE [LARGE SCALE GENOMIC DNA]</scope>
</reference>
<protein>
    <submittedName>
        <fullName evidence="2">Uncharacterized protein</fullName>
    </submittedName>
</protein>
<comment type="caution">
    <text evidence="2">The sequence shown here is derived from an EMBL/GenBank/DDBJ whole genome shotgun (WGS) entry which is preliminary data.</text>
</comment>
<evidence type="ECO:0000313" key="2">
    <source>
        <dbReference type="EMBL" id="GFO24795.1"/>
    </source>
</evidence>
<dbReference type="AlphaFoldDB" id="A0AAV4C090"/>
<organism evidence="2 3">
    <name type="scientific">Plakobranchus ocellatus</name>
    <dbReference type="NCBI Taxonomy" id="259542"/>
    <lineage>
        <taxon>Eukaryota</taxon>
        <taxon>Metazoa</taxon>
        <taxon>Spiralia</taxon>
        <taxon>Lophotrochozoa</taxon>
        <taxon>Mollusca</taxon>
        <taxon>Gastropoda</taxon>
        <taxon>Heterobranchia</taxon>
        <taxon>Euthyneura</taxon>
        <taxon>Panpulmonata</taxon>
        <taxon>Sacoglossa</taxon>
        <taxon>Placobranchoidea</taxon>
        <taxon>Plakobranchidae</taxon>
        <taxon>Plakobranchus</taxon>
    </lineage>
</organism>
<keyword evidence="3" id="KW-1185">Reference proteome</keyword>
<evidence type="ECO:0000256" key="1">
    <source>
        <dbReference type="SAM" id="MobiDB-lite"/>
    </source>
</evidence>
<name>A0AAV4C090_9GAST</name>
<accession>A0AAV4C090</accession>
<evidence type="ECO:0000313" key="3">
    <source>
        <dbReference type="Proteomes" id="UP000735302"/>
    </source>
</evidence>
<gene>
    <name evidence="2" type="ORF">PoB_005130000</name>
</gene>
<dbReference type="EMBL" id="BLXT01005643">
    <property type="protein sequence ID" value="GFO24795.1"/>
    <property type="molecule type" value="Genomic_DNA"/>
</dbReference>
<sequence>MTQTTEPTGINLASRRMLKRNRADLRAGEQGDNVAVPAPPVDRGRSDPRNTLGIKIYRREDTDQYKIVVKAGILSGLYS</sequence>
<dbReference type="Proteomes" id="UP000735302">
    <property type="component" value="Unassembled WGS sequence"/>
</dbReference>
<proteinExistence type="predicted"/>
<feature type="region of interest" description="Disordered" evidence="1">
    <location>
        <begin position="22"/>
        <end position="49"/>
    </location>
</feature>